<comment type="caution">
    <text evidence="1">The sequence shown here is derived from an EMBL/GenBank/DDBJ whole genome shotgun (WGS) entry which is preliminary data.</text>
</comment>
<protein>
    <submittedName>
        <fullName evidence="1">Uncharacterized protein</fullName>
    </submittedName>
</protein>
<accession>A0A1X2IUD8</accession>
<evidence type="ECO:0000313" key="2">
    <source>
        <dbReference type="Proteomes" id="UP000193560"/>
    </source>
</evidence>
<reference evidence="1 2" key="1">
    <citation type="submission" date="2016-07" db="EMBL/GenBank/DDBJ databases">
        <title>Pervasive Adenine N6-methylation of Active Genes in Fungi.</title>
        <authorList>
            <consortium name="DOE Joint Genome Institute"/>
            <person name="Mondo S.J."/>
            <person name="Dannebaum R.O."/>
            <person name="Kuo R.C."/>
            <person name="Labutti K."/>
            <person name="Haridas S."/>
            <person name="Kuo A."/>
            <person name="Salamov A."/>
            <person name="Ahrendt S.R."/>
            <person name="Lipzen A."/>
            <person name="Sullivan W."/>
            <person name="Andreopoulos W.B."/>
            <person name="Clum A."/>
            <person name="Lindquist E."/>
            <person name="Daum C."/>
            <person name="Ramamoorthy G.K."/>
            <person name="Gryganskyi A."/>
            <person name="Culley D."/>
            <person name="Magnuson J.K."/>
            <person name="James T.Y."/>
            <person name="O'Malley M.A."/>
            <person name="Stajich J.E."/>
            <person name="Spatafora J.W."/>
            <person name="Visel A."/>
            <person name="Grigoriev I.V."/>
        </authorList>
    </citation>
    <scope>NUCLEOTIDE SEQUENCE [LARGE SCALE GENOMIC DNA]</scope>
    <source>
        <strain evidence="1 2">NRRL 1336</strain>
    </source>
</reference>
<sequence>MFGHLLDQFRNNNDQHQDINPWLTAAATYLGSELLQHHGNDDNNEDGDNDHRSHFWRNAALSGALAYGLNKYQEHQHQQQEQEQSYQPQQLANENYYYPSTSYMPYWSYQLPLPYYHQPYYHSPMSYSPYYMNGSTAMTMNPYLRRQLGYPPYSPSFMPPYQYQQTPYSPYYYGDRGIPTPQFIAPHRYSSFSPYHRPYHQMIPYQQPVPYRFMY</sequence>
<keyword evidence="2" id="KW-1185">Reference proteome</keyword>
<organism evidence="1 2">
    <name type="scientific">Absidia repens</name>
    <dbReference type="NCBI Taxonomy" id="90262"/>
    <lineage>
        <taxon>Eukaryota</taxon>
        <taxon>Fungi</taxon>
        <taxon>Fungi incertae sedis</taxon>
        <taxon>Mucoromycota</taxon>
        <taxon>Mucoromycotina</taxon>
        <taxon>Mucoromycetes</taxon>
        <taxon>Mucorales</taxon>
        <taxon>Cunninghamellaceae</taxon>
        <taxon>Absidia</taxon>
    </lineage>
</organism>
<proteinExistence type="predicted"/>
<name>A0A1X2IUD8_9FUNG</name>
<dbReference type="OrthoDB" id="2290557at2759"/>
<evidence type="ECO:0000313" key="1">
    <source>
        <dbReference type="EMBL" id="ORZ22419.1"/>
    </source>
</evidence>
<dbReference type="Proteomes" id="UP000193560">
    <property type="component" value="Unassembled WGS sequence"/>
</dbReference>
<dbReference type="EMBL" id="MCGE01000004">
    <property type="protein sequence ID" value="ORZ22419.1"/>
    <property type="molecule type" value="Genomic_DNA"/>
</dbReference>
<dbReference type="AlphaFoldDB" id="A0A1X2IUD8"/>
<gene>
    <name evidence="1" type="ORF">BCR42DRAFT_388617</name>
</gene>